<proteinExistence type="inferred from homology"/>
<dbReference type="PRINTS" id="PR00420">
    <property type="entry name" value="RNGMNOXGNASE"/>
</dbReference>
<dbReference type="GO" id="GO:0071949">
    <property type="term" value="F:FAD binding"/>
    <property type="evidence" value="ECO:0007669"/>
    <property type="project" value="InterPro"/>
</dbReference>
<evidence type="ECO:0000259" key="6">
    <source>
        <dbReference type="Pfam" id="PF01494"/>
    </source>
</evidence>
<dbReference type="Proteomes" id="UP000799778">
    <property type="component" value="Unassembled WGS sequence"/>
</dbReference>
<sequence>MADPATAPRRLKVAIIGAGIAGLAAAVVLRKSHDVTIYEKGFMQRKEQGAAIGVAPNGAKILHRLGITKDDVRGVANTGVRVFSTEGHLLNAANMAYEKVFGTEYLFAHRQDVWEALYRAATKKAFGEERLRDVEVLERRGVKAIDPLTGSIQFIDGTSANTDLIIGADGIRSVTREAVLDGKTSVPVSSGLSLYRFTLPMDTVKSLLGDLPPPLSQVEGAKLSVVVPKDRSNRSIVVYPCQNNGVLNFGITVPNTLLNSVGTESWSADGDIAEMKEIFKDFPLWALTLMSSTESLQLFSCYDMDPIPTYTRGRTLLIGDAAHPMRPFQGQGANMALEDAEALTLFDRDDISDEKIEELLRVIDGVRNPRASQVQLHSRIPARNVLDDDGRKRMMFNWTYGGIQHAIGRKI</sequence>
<keyword evidence="5" id="KW-0503">Monooxygenase</keyword>
<evidence type="ECO:0000256" key="5">
    <source>
        <dbReference type="ARBA" id="ARBA00023033"/>
    </source>
</evidence>
<dbReference type="SUPFAM" id="SSF51905">
    <property type="entry name" value="FAD/NAD(P)-binding domain"/>
    <property type="match status" value="1"/>
</dbReference>
<organism evidence="7 8">
    <name type="scientific">Aaosphaeria arxii CBS 175.79</name>
    <dbReference type="NCBI Taxonomy" id="1450172"/>
    <lineage>
        <taxon>Eukaryota</taxon>
        <taxon>Fungi</taxon>
        <taxon>Dikarya</taxon>
        <taxon>Ascomycota</taxon>
        <taxon>Pezizomycotina</taxon>
        <taxon>Dothideomycetes</taxon>
        <taxon>Pleosporomycetidae</taxon>
        <taxon>Pleosporales</taxon>
        <taxon>Pleosporales incertae sedis</taxon>
        <taxon>Aaosphaeria</taxon>
    </lineage>
</organism>
<dbReference type="RefSeq" id="XP_033377066.1">
    <property type="nucleotide sequence ID" value="XM_033530686.1"/>
</dbReference>
<evidence type="ECO:0000256" key="2">
    <source>
        <dbReference type="ARBA" id="ARBA00022630"/>
    </source>
</evidence>
<dbReference type="OrthoDB" id="9993796at2759"/>
<protein>
    <submittedName>
        <fullName evidence="7">FAD/NAD(P)-binding domain-containing protein</fullName>
    </submittedName>
</protein>
<evidence type="ECO:0000256" key="1">
    <source>
        <dbReference type="ARBA" id="ARBA00007992"/>
    </source>
</evidence>
<dbReference type="InterPro" id="IPR050493">
    <property type="entry name" value="FAD-dep_Monooxygenase_BioMet"/>
</dbReference>
<evidence type="ECO:0000256" key="3">
    <source>
        <dbReference type="ARBA" id="ARBA00022827"/>
    </source>
</evidence>
<dbReference type="InterPro" id="IPR036188">
    <property type="entry name" value="FAD/NAD-bd_sf"/>
</dbReference>
<keyword evidence="3" id="KW-0274">FAD</keyword>
<keyword evidence="2" id="KW-0285">Flavoprotein</keyword>
<feature type="domain" description="FAD-binding" evidence="6">
    <location>
        <begin position="11"/>
        <end position="344"/>
    </location>
</feature>
<dbReference type="PANTHER" id="PTHR13789:SF314">
    <property type="entry name" value="FAD-BINDING DOMAIN-CONTAINING PROTEIN"/>
    <property type="match status" value="1"/>
</dbReference>
<dbReference type="SUPFAM" id="SSF54373">
    <property type="entry name" value="FAD-linked reductases, C-terminal domain"/>
    <property type="match status" value="1"/>
</dbReference>
<accession>A0A6A5X7D5</accession>
<evidence type="ECO:0000313" key="8">
    <source>
        <dbReference type="Proteomes" id="UP000799778"/>
    </source>
</evidence>
<gene>
    <name evidence="7" type="ORF">BU24DRAFT_445304</name>
</gene>
<dbReference type="EMBL" id="ML978081">
    <property type="protein sequence ID" value="KAF2008727.1"/>
    <property type="molecule type" value="Genomic_DNA"/>
</dbReference>
<evidence type="ECO:0000313" key="7">
    <source>
        <dbReference type="EMBL" id="KAF2008727.1"/>
    </source>
</evidence>
<dbReference type="GeneID" id="54288083"/>
<comment type="similarity">
    <text evidence="1">Belongs to the paxM FAD-dependent monooxygenase family.</text>
</comment>
<keyword evidence="4" id="KW-0560">Oxidoreductase</keyword>
<dbReference type="AlphaFoldDB" id="A0A6A5X7D5"/>
<dbReference type="PANTHER" id="PTHR13789">
    <property type="entry name" value="MONOOXYGENASE"/>
    <property type="match status" value="1"/>
</dbReference>
<keyword evidence="8" id="KW-1185">Reference proteome</keyword>
<dbReference type="Gene3D" id="3.50.50.60">
    <property type="entry name" value="FAD/NAD(P)-binding domain"/>
    <property type="match status" value="1"/>
</dbReference>
<name>A0A6A5X7D5_9PLEO</name>
<dbReference type="GO" id="GO:0004497">
    <property type="term" value="F:monooxygenase activity"/>
    <property type="evidence" value="ECO:0007669"/>
    <property type="project" value="UniProtKB-KW"/>
</dbReference>
<reference evidence="7" key="1">
    <citation type="journal article" date="2020" name="Stud. Mycol.">
        <title>101 Dothideomycetes genomes: a test case for predicting lifestyles and emergence of pathogens.</title>
        <authorList>
            <person name="Haridas S."/>
            <person name="Albert R."/>
            <person name="Binder M."/>
            <person name="Bloem J."/>
            <person name="Labutti K."/>
            <person name="Salamov A."/>
            <person name="Andreopoulos B."/>
            <person name="Baker S."/>
            <person name="Barry K."/>
            <person name="Bills G."/>
            <person name="Bluhm B."/>
            <person name="Cannon C."/>
            <person name="Castanera R."/>
            <person name="Culley D."/>
            <person name="Daum C."/>
            <person name="Ezra D."/>
            <person name="Gonzalez J."/>
            <person name="Henrissat B."/>
            <person name="Kuo A."/>
            <person name="Liang C."/>
            <person name="Lipzen A."/>
            <person name="Lutzoni F."/>
            <person name="Magnuson J."/>
            <person name="Mondo S."/>
            <person name="Nolan M."/>
            <person name="Ohm R."/>
            <person name="Pangilinan J."/>
            <person name="Park H.-J."/>
            <person name="Ramirez L."/>
            <person name="Alfaro M."/>
            <person name="Sun H."/>
            <person name="Tritt A."/>
            <person name="Yoshinaga Y."/>
            <person name="Zwiers L.-H."/>
            <person name="Turgeon B."/>
            <person name="Goodwin S."/>
            <person name="Spatafora J."/>
            <person name="Crous P."/>
            <person name="Grigoriev I."/>
        </authorList>
    </citation>
    <scope>NUCLEOTIDE SEQUENCE</scope>
    <source>
        <strain evidence="7">CBS 175.79</strain>
    </source>
</reference>
<dbReference type="Pfam" id="PF01494">
    <property type="entry name" value="FAD_binding_3"/>
    <property type="match status" value="1"/>
</dbReference>
<evidence type="ECO:0000256" key="4">
    <source>
        <dbReference type="ARBA" id="ARBA00023002"/>
    </source>
</evidence>
<dbReference type="InterPro" id="IPR002938">
    <property type="entry name" value="FAD-bd"/>
</dbReference>